<protein>
    <submittedName>
        <fullName evidence="2">Transmembrane protein, putative</fullName>
    </submittedName>
</protein>
<reference evidence="3" key="1">
    <citation type="journal article" date="2006" name="PLoS Biol.">
        <title>Macronuclear genome sequence of the ciliate Tetrahymena thermophila, a model eukaryote.</title>
        <authorList>
            <person name="Eisen J.A."/>
            <person name="Coyne R.S."/>
            <person name="Wu M."/>
            <person name="Wu D."/>
            <person name="Thiagarajan M."/>
            <person name="Wortman J.R."/>
            <person name="Badger J.H."/>
            <person name="Ren Q."/>
            <person name="Amedeo P."/>
            <person name="Jones K.M."/>
            <person name="Tallon L.J."/>
            <person name="Delcher A.L."/>
            <person name="Salzberg S.L."/>
            <person name="Silva J.C."/>
            <person name="Haas B.J."/>
            <person name="Majoros W.H."/>
            <person name="Farzad M."/>
            <person name="Carlton J.M."/>
            <person name="Smith R.K. Jr."/>
            <person name="Garg J."/>
            <person name="Pearlman R.E."/>
            <person name="Karrer K.M."/>
            <person name="Sun L."/>
            <person name="Manning G."/>
            <person name="Elde N.C."/>
            <person name="Turkewitz A.P."/>
            <person name="Asai D.J."/>
            <person name="Wilkes D.E."/>
            <person name="Wang Y."/>
            <person name="Cai H."/>
            <person name="Collins K."/>
            <person name="Stewart B.A."/>
            <person name="Lee S.R."/>
            <person name="Wilamowska K."/>
            <person name="Weinberg Z."/>
            <person name="Ruzzo W.L."/>
            <person name="Wloga D."/>
            <person name="Gaertig J."/>
            <person name="Frankel J."/>
            <person name="Tsao C.-C."/>
            <person name="Gorovsky M.A."/>
            <person name="Keeling P.J."/>
            <person name="Waller R.F."/>
            <person name="Patron N.J."/>
            <person name="Cherry J.M."/>
            <person name="Stover N.A."/>
            <person name="Krieger C.J."/>
            <person name="del Toro C."/>
            <person name="Ryder H.F."/>
            <person name="Williamson S.C."/>
            <person name="Barbeau R.A."/>
            <person name="Hamilton E.P."/>
            <person name="Orias E."/>
        </authorList>
    </citation>
    <scope>NUCLEOTIDE SEQUENCE [LARGE SCALE GENOMIC DNA]</scope>
    <source>
        <strain evidence="3">SB210</strain>
    </source>
</reference>
<dbReference type="HOGENOM" id="CLU_2228604_0_0_1"/>
<keyword evidence="3" id="KW-1185">Reference proteome</keyword>
<evidence type="ECO:0000313" key="2">
    <source>
        <dbReference type="EMBL" id="EAR88159.1"/>
    </source>
</evidence>
<keyword evidence="2" id="KW-0812">Transmembrane</keyword>
<name>Q22RG3_TETTS</name>
<evidence type="ECO:0000313" key="3">
    <source>
        <dbReference type="Proteomes" id="UP000009168"/>
    </source>
</evidence>
<dbReference type="KEGG" id="tet:TTHERM_00016240"/>
<dbReference type="AlphaFoldDB" id="Q22RG3"/>
<dbReference type="InParanoid" id="Q22RG3"/>
<feature type="chain" id="PRO_5004200988" evidence="1">
    <location>
        <begin position="20"/>
        <end position="106"/>
    </location>
</feature>
<dbReference type="RefSeq" id="XP_001008404.1">
    <property type="nucleotide sequence ID" value="XM_001008404.1"/>
</dbReference>
<organism evidence="2 3">
    <name type="scientific">Tetrahymena thermophila (strain SB210)</name>
    <dbReference type="NCBI Taxonomy" id="312017"/>
    <lineage>
        <taxon>Eukaryota</taxon>
        <taxon>Sar</taxon>
        <taxon>Alveolata</taxon>
        <taxon>Ciliophora</taxon>
        <taxon>Intramacronucleata</taxon>
        <taxon>Oligohymenophorea</taxon>
        <taxon>Hymenostomatida</taxon>
        <taxon>Tetrahymenina</taxon>
        <taxon>Tetrahymenidae</taxon>
        <taxon>Tetrahymena</taxon>
    </lineage>
</organism>
<dbReference type="Proteomes" id="UP000009168">
    <property type="component" value="Unassembled WGS sequence"/>
</dbReference>
<feature type="signal peptide" evidence="1">
    <location>
        <begin position="1"/>
        <end position="19"/>
    </location>
</feature>
<dbReference type="EMBL" id="GG662845">
    <property type="protein sequence ID" value="EAR88159.1"/>
    <property type="molecule type" value="Genomic_DNA"/>
</dbReference>
<proteinExistence type="predicted"/>
<keyword evidence="1" id="KW-0732">Signal</keyword>
<keyword evidence="2" id="KW-0472">Membrane</keyword>
<evidence type="ECO:0000256" key="1">
    <source>
        <dbReference type="SAM" id="SignalP"/>
    </source>
</evidence>
<gene>
    <name evidence="2" type="ORF">TTHERM_00016240</name>
</gene>
<sequence length="106" mass="11806">MKTLTAVLLISLISVLGVATIYTFNSQRNTPLEDFSCFTFLYGRTKKEFLASNTCAYNVVFDYDVTINGKTVSQSTGCLKPNQSTLMPHVTDVLQVSNMKETYNCV</sequence>
<dbReference type="GeneID" id="7826853"/>
<accession>Q22RG3</accession>